<sequence>MAAPAAPADYNAGDPDAEAPENLVAKFQILAAEGDLLAQRGSWAAAIEAYTRALAIRPADKHCLVSRSRCHINSGNGVPALRDAELSLKEDPEFFKGVYQKAEALYAIGDFETALVFYHRGNRLRPELDEFRTGIQKAREAIENGIGNPKDTRITVPQNLRRQLAAAAAVEQEAASDPSTRKANAGKDGDVRTTGRMAFAVSGPGAGGGGGAGGDSKSIASAPTATAGFLTPALESKLLGELYEDKMYLEELLSDRDFTECPDEQVMSLVADGIRYLGTRIDFWRQQNPIYARPKERRIRPRMERGGLKPRSLSPDRPRGGKGEADAKAAGKGGKAVARPLVRKAAAAEKRSNAARVPVAAS</sequence>
<organism evidence="11 12">
    <name type="scientific">Geranomyces variabilis</name>
    <dbReference type="NCBI Taxonomy" id="109894"/>
    <lineage>
        <taxon>Eukaryota</taxon>
        <taxon>Fungi</taxon>
        <taxon>Fungi incertae sedis</taxon>
        <taxon>Chytridiomycota</taxon>
        <taxon>Chytridiomycota incertae sedis</taxon>
        <taxon>Chytridiomycetes</taxon>
        <taxon>Spizellomycetales</taxon>
        <taxon>Powellomycetaceae</taxon>
        <taxon>Geranomyces</taxon>
    </lineage>
</organism>
<reference evidence="11" key="1">
    <citation type="submission" date="2020-05" db="EMBL/GenBank/DDBJ databases">
        <title>Phylogenomic resolution of chytrid fungi.</title>
        <authorList>
            <person name="Stajich J.E."/>
            <person name="Amses K."/>
            <person name="Simmons R."/>
            <person name="Seto K."/>
            <person name="Myers J."/>
            <person name="Bonds A."/>
            <person name="Quandt C.A."/>
            <person name="Barry K."/>
            <person name="Liu P."/>
            <person name="Grigoriev I."/>
            <person name="Longcore J.E."/>
            <person name="James T.Y."/>
        </authorList>
    </citation>
    <scope>NUCLEOTIDE SEQUENCE</scope>
    <source>
        <strain evidence="11">JEL0379</strain>
    </source>
</reference>
<dbReference type="AlphaFoldDB" id="A0AAD5TDA0"/>
<feature type="repeat" description="TPR" evidence="9">
    <location>
        <begin position="27"/>
        <end position="60"/>
    </location>
</feature>
<dbReference type="InterPro" id="IPR011990">
    <property type="entry name" value="TPR-like_helical_dom_sf"/>
</dbReference>
<comment type="subcellular location">
    <subcellularLocation>
        <location evidence="1">Cytoplasm</location>
        <location evidence="1">Cytoskeleton</location>
        <location evidence="1">Cilium axoneme</location>
    </subcellularLocation>
</comment>
<dbReference type="PROSITE" id="PS50005">
    <property type="entry name" value="TPR"/>
    <property type="match status" value="1"/>
</dbReference>
<evidence type="ECO:0000313" key="12">
    <source>
        <dbReference type="Proteomes" id="UP001212152"/>
    </source>
</evidence>
<feature type="region of interest" description="Disordered" evidence="10">
    <location>
        <begin position="297"/>
        <end position="362"/>
    </location>
</feature>
<dbReference type="Gene3D" id="1.25.40.10">
    <property type="entry name" value="Tetratricopeptide repeat domain"/>
    <property type="match status" value="1"/>
</dbReference>
<evidence type="ECO:0000256" key="9">
    <source>
        <dbReference type="PROSITE-ProRule" id="PRU00339"/>
    </source>
</evidence>
<name>A0AAD5TDA0_9FUNG</name>
<feature type="region of interest" description="Disordered" evidence="10">
    <location>
        <begin position="169"/>
        <end position="189"/>
    </location>
</feature>
<dbReference type="InterPro" id="IPR019734">
    <property type="entry name" value="TPR_rpt"/>
</dbReference>
<keyword evidence="2" id="KW-0963">Cytoplasm</keyword>
<dbReference type="InterPro" id="IPR040111">
    <property type="entry name" value="ODAD4"/>
</dbReference>
<dbReference type="SMART" id="SM00028">
    <property type="entry name" value="TPR"/>
    <property type="match status" value="2"/>
</dbReference>
<dbReference type="PANTHER" id="PTHR23040">
    <property type="match status" value="1"/>
</dbReference>
<evidence type="ECO:0000256" key="10">
    <source>
        <dbReference type="SAM" id="MobiDB-lite"/>
    </source>
</evidence>
<dbReference type="EMBL" id="JADGJQ010000152">
    <property type="protein sequence ID" value="KAJ3167003.1"/>
    <property type="molecule type" value="Genomic_DNA"/>
</dbReference>
<dbReference type="GO" id="GO:0005930">
    <property type="term" value="C:axoneme"/>
    <property type="evidence" value="ECO:0007669"/>
    <property type="project" value="UniProtKB-SubCell"/>
</dbReference>
<evidence type="ECO:0000256" key="2">
    <source>
        <dbReference type="ARBA" id="ARBA00022490"/>
    </source>
</evidence>
<evidence type="ECO:0000256" key="7">
    <source>
        <dbReference type="ARBA" id="ARBA00034139"/>
    </source>
</evidence>
<evidence type="ECO:0000256" key="6">
    <source>
        <dbReference type="ARBA" id="ARBA00023273"/>
    </source>
</evidence>
<dbReference type="Proteomes" id="UP001212152">
    <property type="component" value="Unassembled WGS sequence"/>
</dbReference>
<comment type="caution">
    <text evidence="11">The sequence shown here is derived from an EMBL/GenBank/DDBJ whole genome shotgun (WGS) entry which is preliminary data.</text>
</comment>
<dbReference type="SUPFAM" id="SSF48452">
    <property type="entry name" value="TPR-like"/>
    <property type="match status" value="1"/>
</dbReference>
<keyword evidence="5" id="KW-0206">Cytoskeleton</keyword>
<protein>
    <recommendedName>
        <fullName evidence="7">Outer dynein arm-docking complex subunit 4</fullName>
    </recommendedName>
    <alternativeName>
        <fullName evidence="8">Tetratricopeptide repeat protein 25</fullName>
    </alternativeName>
</protein>
<evidence type="ECO:0000256" key="1">
    <source>
        <dbReference type="ARBA" id="ARBA00004430"/>
    </source>
</evidence>
<evidence type="ECO:0000256" key="8">
    <source>
        <dbReference type="ARBA" id="ARBA00034143"/>
    </source>
</evidence>
<gene>
    <name evidence="11" type="primary">TTC25_1</name>
    <name evidence="11" type="ORF">HDU87_001895</name>
</gene>
<keyword evidence="4 9" id="KW-0802">TPR repeat</keyword>
<accession>A0AAD5TDA0</accession>
<evidence type="ECO:0000256" key="4">
    <source>
        <dbReference type="ARBA" id="ARBA00022803"/>
    </source>
</evidence>
<proteinExistence type="predicted"/>
<evidence type="ECO:0000256" key="3">
    <source>
        <dbReference type="ARBA" id="ARBA00022737"/>
    </source>
</evidence>
<evidence type="ECO:0000256" key="5">
    <source>
        <dbReference type="ARBA" id="ARBA00023212"/>
    </source>
</evidence>
<evidence type="ECO:0000313" key="11">
    <source>
        <dbReference type="EMBL" id="KAJ3167003.1"/>
    </source>
</evidence>
<keyword evidence="3" id="KW-0677">Repeat</keyword>
<dbReference type="PANTHER" id="PTHR23040:SF1">
    <property type="entry name" value="OUTER DYNEIN ARM-DOCKING COMPLEX SUBUNIT 4"/>
    <property type="match status" value="1"/>
</dbReference>
<keyword evidence="12" id="KW-1185">Reference proteome</keyword>
<keyword evidence="6" id="KW-0966">Cell projection</keyword>
<feature type="compositionally biased region" description="Basic and acidic residues" evidence="10">
    <location>
        <begin position="314"/>
        <end position="329"/>
    </location>
</feature>